<dbReference type="Gene3D" id="1.20.1460.10">
    <property type="entry name" value="subunit c (vma5p) of the yeast v-atpase, domain 2"/>
    <property type="match status" value="1"/>
</dbReference>
<dbReference type="AlphaFoldDB" id="A0A7J0GB33"/>
<comment type="caution">
    <text evidence="6">The sequence shown here is derived from an EMBL/GenBank/DDBJ whole genome shotgun (WGS) entry which is preliminary data.</text>
</comment>
<organism evidence="6 7">
    <name type="scientific">Actinidia rufa</name>
    <dbReference type="NCBI Taxonomy" id="165716"/>
    <lineage>
        <taxon>Eukaryota</taxon>
        <taxon>Viridiplantae</taxon>
        <taxon>Streptophyta</taxon>
        <taxon>Embryophyta</taxon>
        <taxon>Tracheophyta</taxon>
        <taxon>Spermatophyta</taxon>
        <taxon>Magnoliopsida</taxon>
        <taxon>eudicotyledons</taxon>
        <taxon>Gunneridae</taxon>
        <taxon>Pentapetalae</taxon>
        <taxon>asterids</taxon>
        <taxon>Ericales</taxon>
        <taxon>Actinidiaceae</taxon>
        <taxon>Actinidia</taxon>
    </lineage>
</organism>
<comment type="function">
    <text evidence="5">Subunit of the V1 complex of vacuolar(H+)-ATPase (V-ATPase), a multisubunit enzyme composed of a peripheral complex (V1) that hydrolyzes ATP and a membrane integral complex (V0) that translocates protons. V-ATPase is responsible for acidifying and maintaining the pH of intracellular compartments and in some cell types, is targeted to the plasma membrane, where it is responsible for acidifying the extracellular environment. Subunit C is necessary for the assembly of the catalytic sector of the enzyme and is likely to have a specific function in its catalytic activity.</text>
</comment>
<comment type="similarity">
    <text evidence="1 5">Belongs to the V-ATPase C subunit family.</text>
</comment>
<evidence type="ECO:0000256" key="2">
    <source>
        <dbReference type="ARBA" id="ARBA00022448"/>
    </source>
</evidence>
<keyword evidence="3 5" id="KW-0375">Hydrogen ion transport</keyword>
<dbReference type="EMBL" id="BJWL01000019">
    <property type="protein sequence ID" value="GFZ08025.1"/>
    <property type="molecule type" value="Genomic_DNA"/>
</dbReference>
<name>A0A7J0GB33_9ERIC</name>
<dbReference type="InterPro" id="IPR004907">
    <property type="entry name" value="ATPase_V1-cplx_csu"/>
</dbReference>
<evidence type="ECO:0000256" key="1">
    <source>
        <dbReference type="ARBA" id="ARBA00006138"/>
    </source>
</evidence>
<dbReference type="PANTHER" id="PTHR10137">
    <property type="entry name" value="V-TYPE PROTON ATPASE SUBUNIT C"/>
    <property type="match status" value="1"/>
</dbReference>
<evidence type="ECO:0000256" key="3">
    <source>
        <dbReference type="ARBA" id="ARBA00022781"/>
    </source>
</evidence>
<keyword evidence="4 5" id="KW-0406">Ion transport</keyword>
<dbReference type="PANTHER" id="PTHR10137:SF0">
    <property type="entry name" value="V-TYPE PROTON ATPASE SUBUNIT C"/>
    <property type="match status" value="1"/>
</dbReference>
<proteinExistence type="inferred from homology"/>
<evidence type="ECO:0000256" key="4">
    <source>
        <dbReference type="ARBA" id="ARBA00023065"/>
    </source>
</evidence>
<accession>A0A7J0GB33</accession>
<protein>
    <recommendedName>
        <fullName evidence="5">V-type proton ATPase subunit C</fullName>
    </recommendedName>
</protein>
<dbReference type="SUPFAM" id="SSF118203">
    <property type="entry name" value="Vacuolar ATP synthase subunit C"/>
    <property type="match status" value="1"/>
</dbReference>
<evidence type="ECO:0000313" key="6">
    <source>
        <dbReference type="EMBL" id="GFZ08025.1"/>
    </source>
</evidence>
<gene>
    <name evidence="6" type="ORF">Acr_19g0009620</name>
</gene>
<dbReference type="InterPro" id="IPR036132">
    <property type="entry name" value="Vac_ATP_synth_c_sf"/>
</dbReference>
<evidence type="ECO:0000256" key="5">
    <source>
        <dbReference type="RuleBase" id="RU364010"/>
    </source>
</evidence>
<comment type="subunit">
    <text evidence="5">V-ATPase is a heteromultimeric enzyme composed of a peripheral catalytic V1 complex (components A to H) attached to an integral membrane V0 proton pore complex.</text>
</comment>
<keyword evidence="7" id="KW-1185">Reference proteome</keyword>
<dbReference type="Proteomes" id="UP000585474">
    <property type="component" value="Unassembled WGS sequence"/>
</dbReference>
<sequence length="78" mass="9001">MISSSLTVDGIPVDSYLTRFVWEEAKYPTLSPLKEIVDGIHVQVAKIEEDLKVNLSIRKDDIEMSLVLILWETEWILK</sequence>
<dbReference type="GO" id="GO:0000221">
    <property type="term" value="C:vacuolar proton-transporting V-type ATPase, V1 domain"/>
    <property type="evidence" value="ECO:0007669"/>
    <property type="project" value="TreeGrafter"/>
</dbReference>
<evidence type="ECO:0000313" key="7">
    <source>
        <dbReference type="Proteomes" id="UP000585474"/>
    </source>
</evidence>
<dbReference type="GO" id="GO:0046961">
    <property type="term" value="F:proton-transporting ATPase activity, rotational mechanism"/>
    <property type="evidence" value="ECO:0007669"/>
    <property type="project" value="InterPro"/>
</dbReference>
<dbReference type="Pfam" id="PF03223">
    <property type="entry name" value="V-ATPase_C"/>
    <property type="match status" value="1"/>
</dbReference>
<dbReference type="OrthoDB" id="1729565at2759"/>
<reference evidence="6 7" key="1">
    <citation type="submission" date="2019-07" db="EMBL/GenBank/DDBJ databases">
        <title>De Novo Assembly of kiwifruit Actinidia rufa.</title>
        <authorList>
            <person name="Sugita-Konishi S."/>
            <person name="Sato K."/>
            <person name="Mori E."/>
            <person name="Abe Y."/>
            <person name="Kisaki G."/>
            <person name="Hamano K."/>
            <person name="Suezawa K."/>
            <person name="Otani M."/>
            <person name="Fukuda T."/>
            <person name="Manabe T."/>
            <person name="Gomi K."/>
            <person name="Tabuchi M."/>
            <person name="Akimitsu K."/>
            <person name="Kataoka I."/>
        </authorList>
    </citation>
    <scope>NUCLEOTIDE SEQUENCE [LARGE SCALE GENOMIC DNA]</scope>
    <source>
        <strain evidence="7">cv. Fuchu</strain>
    </source>
</reference>
<keyword evidence="2 5" id="KW-0813">Transport</keyword>